<dbReference type="InterPro" id="IPR029058">
    <property type="entry name" value="AB_hydrolase_fold"/>
</dbReference>
<evidence type="ECO:0000313" key="4">
    <source>
        <dbReference type="Proteomes" id="UP000321717"/>
    </source>
</evidence>
<dbReference type="PANTHER" id="PTHR48081">
    <property type="entry name" value="AB HYDROLASE SUPERFAMILY PROTEIN C4A8.06C"/>
    <property type="match status" value="1"/>
</dbReference>
<dbReference type="AlphaFoldDB" id="A0A512HH78"/>
<gene>
    <name evidence="3" type="ORF">RNA01_17340</name>
</gene>
<organism evidence="3 4">
    <name type="scientific">Ciceribacter naphthalenivorans</name>
    <dbReference type="NCBI Taxonomy" id="1118451"/>
    <lineage>
        <taxon>Bacteria</taxon>
        <taxon>Pseudomonadati</taxon>
        <taxon>Pseudomonadota</taxon>
        <taxon>Alphaproteobacteria</taxon>
        <taxon>Hyphomicrobiales</taxon>
        <taxon>Rhizobiaceae</taxon>
        <taxon>Ciceribacter</taxon>
    </lineage>
</organism>
<accession>A0A512HH78</accession>
<keyword evidence="4" id="KW-1185">Reference proteome</keyword>
<reference evidence="3 4" key="1">
    <citation type="submission" date="2019-07" db="EMBL/GenBank/DDBJ databases">
        <title>Whole genome shotgun sequence of Rhizobium naphthalenivorans NBRC 107585.</title>
        <authorList>
            <person name="Hosoyama A."/>
            <person name="Uohara A."/>
            <person name="Ohji S."/>
            <person name="Ichikawa N."/>
        </authorList>
    </citation>
    <scope>NUCLEOTIDE SEQUENCE [LARGE SCALE GENOMIC DNA]</scope>
    <source>
        <strain evidence="3 4">NBRC 107585</strain>
    </source>
</reference>
<dbReference type="SUPFAM" id="SSF53474">
    <property type="entry name" value="alpha/beta-Hydrolases"/>
    <property type="match status" value="1"/>
</dbReference>
<comment type="caution">
    <text evidence="3">The sequence shown here is derived from an EMBL/GenBank/DDBJ whole genome shotgun (WGS) entry which is preliminary data.</text>
</comment>
<dbReference type="Pfam" id="PF07859">
    <property type="entry name" value="Abhydrolase_3"/>
    <property type="match status" value="1"/>
</dbReference>
<feature type="domain" description="Alpha/beta hydrolase fold-3" evidence="2">
    <location>
        <begin position="39"/>
        <end position="231"/>
    </location>
</feature>
<dbReference type="EMBL" id="BJZP01000006">
    <property type="protein sequence ID" value="GEO84802.1"/>
    <property type="molecule type" value="Genomic_DNA"/>
</dbReference>
<dbReference type="InterPro" id="IPR050300">
    <property type="entry name" value="GDXG_lipolytic_enzyme"/>
</dbReference>
<keyword evidence="1" id="KW-0378">Hydrolase</keyword>
<name>A0A512HH78_9HYPH</name>
<dbReference type="PANTHER" id="PTHR48081:SF8">
    <property type="entry name" value="ALPHA_BETA HYDROLASE FOLD-3 DOMAIN-CONTAINING PROTEIN-RELATED"/>
    <property type="match status" value="1"/>
</dbReference>
<evidence type="ECO:0000313" key="3">
    <source>
        <dbReference type="EMBL" id="GEO84802.1"/>
    </source>
</evidence>
<dbReference type="GO" id="GO:0016787">
    <property type="term" value="F:hydrolase activity"/>
    <property type="evidence" value="ECO:0007669"/>
    <property type="project" value="UniProtKB-KW"/>
</dbReference>
<dbReference type="InterPro" id="IPR013094">
    <property type="entry name" value="AB_hydrolase_3"/>
</dbReference>
<sequence>MTDPMPVEIKDMTLDNLTVGRVAVRVYQGAEYGKGPPVLIYFHGGAFRHAGLVDCPMAECLAGIGAIVVVPDYNALGSVFPKPLEVGFSVFTYMAKKRAGFGDRKSLLLVGGSEAGGNIAAAVSLKARDHFADELDGQVLVSPLLDPFMGTPSFRKAEAIGMRDLWADGWSHYLSGGVCHPYAAPSACSRLSGIAPALLLSSQDDPLLDETLNYAQRLKSAGVEVRQHVLPAGTGWPSVYGGKTEEAPSWQESASSQFASFVRDIGIQRSDLKPL</sequence>
<dbReference type="Proteomes" id="UP000321717">
    <property type="component" value="Unassembled WGS sequence"/>
</dbReference>
<evidence type="ECO:0000256" key="1">
    <source>
        <dbReference type="ARBA" id="ARBA00022801"/>
    </source>
</evidence>
<proteinExistence type="predicted"/>
<protein>
    <submittedName>
        <fullName evidence="3">Lipase</fullName>
    </submittedName>
</protein>
<dbReference type="Gene3D" id="3.40.50.1820">
    <property type="entry name" value="alpha/beta hydrolase"/>
    <property type="match status" value="1"/>
</dbReference>
<evidence type="ECO:0000259" key="2">
    <source>
        <dbReference type="Pfam" id="PF07859"/>
    </source>
</evidence>